<evidence type="ECO:0000313" key="8">
    <source>
        <dbReference type="Proteomes" id="UP000009145"/>
    </source>
</evidence>
<dbReference type="Gene3D" id="3.40.830.10">
    <property type="entry name" value="LigB-like"/>
    <property type="match status" value="1"/>
</dbReference>
<organism evidence="7 8">
    <name type="scientific">Methylophaga frappieri (strain ATCC BAA-2434 / DSM 25690 / JAM7)</name>
    <dbReference type="NCBI Taxonomy" id="754477"/>
    <lineage>
        <taxon>Bacteria</taxon>
        <taxon>Pseudomonadati</taxon>
        <taxon>Pseudomonadota</taxon>
        <taxon>Gammaproteobacteria</taxon>
        <taxon>Thiotrichales</taxon>
        <taxon>Piscirickettsiaceae</taxon>
        <taxon>Methylophaga</taxon>
    </lineage>
</organism>
<dbReference type="InterPro" id="IPR004183">
    <property type="entry name" value="Xdiol_dOase_suB"/>
</dbReference>
<dbReference type="PANTHER" id="PTHR30096">
    <property type="entry name" value="4,5-DOPA DIOXYGENASE EXTRADIOL-LIKE PROTEIN"/>
    <property type="match status" value="1"/>
</dbReference>
<dbReference type="Pfam" id="PF02900">
    <property type="entry name" value="LigB"/>
    <property type="match status" value="1"/>
</dbReference>
<keyword evidence="3" id="KW-0479">Metal-binding</keyword>
<dbReference type="KEGG" id="mec:Q7C_1370"/>
<dbReference type="InterPro" id="IPR014436">
    <property type="entry name" value="Extradiol_dOase_DODA"/>
</dbReference>
<sequence length="270" mass="29925">MKTSRRALFLSHGGGPLPLLGDTSHQEMVMGLQAIAKQIRKPSAIIVVSAHWESKQAAVTAAAKPALLYDYNGFPPAAYQIEYPCQGHPLLAEAIKNKLNQAGISCRADSKRGFDHGLFVPLKIMYPQADIPCVQLSLFSHLDPLLHINLGRALQQIADPDLLLIGSGFSFHNMRAFFTPETSATAQANREFEQWLHDTCQNPGMTELQRSQALINWQNASHAEFCHPRAEHLMPLHVCYGFAESACTRAYSLSILDKRASMYLWDAASK</sequence>
<evidence type="ECO:0000256" key="4">
    <source>
        <dbReference type="ARBA" id="ARBA00022833"/>
    </source>
</evidence>
<keyword evidence="8" id="KW-1185">Reference proteome</keyword>
<evidence type="ECO:0000313" key="7">
    <source>
        <dbReference type="EMBL" id="AFJ02520.1"/>
    </source>
</evidence>
<dbReference type="EMBL" id="CP003380">
    <property type="protein sequence ID" value="AFJ02520.1"/>
    <property type="molecule type" value="Genomic_DNA"/>
</dbReference>
<dbReference type="PIRSF" id="PIRSF006157">
    <property type="entry name" value="Doxgns_DODA"/>
    <property type="match status" value="1"/>
</dbReference>
<dbReference type="GO" id="GO:0008270">
    <property type="term" value="F:zinc ion binding"/>
    <property type="evidence" value="ECO:0007669"/>
    <property type="project" value="InterPro"/>
</dbReference>
<dbReference type="GO" id="GO:0008198">
    <property type="term" value="F:ferrous iron binding"/>
    <property type="evidence" value="ECO:0007669"/>
    <property type="project" value="InterPro"/>
</dbReference>
<keyword evidence="5" id="KW-0560">Oxidoreductase</keyword>
<evidence type="ECO:0000256" key="3">
    <source>
        <dbReference type="ARBA" id="ARBA00022723"/>
    </source>
</evidence>
<comment type="similarity">
    <text evidence="2">Belongs to the DODA-type extradiol aromatic ring-opening dioxygenase family.</text>
</comment>
<dbReference type="GO" id="GO:0016702">
    <property type="term" value="F:oxidoreductase activity, acting on single donors with incorporation of molecular oxygen, incorporation of two atoms of oxygen"/>
    <property type="evidence" value="ECO:0007669"/>
    <property type="project" value="UniProtKB-ARBA"/>
</dbReference>
<dbReference type="eggNOG" id="COG3384">
    <property type="taxonomic scope" value="Bacteria"/>
</dbReference>
<dbReference type="AlphaFoldDB" id="I1YHX7"/>
<dbReference type="RefSeq" id="WP_014703940.1">
    <property type="nucleotide sequence ID" value="NC_017856.1"/>
</dbReference>
<reference evidence="7 8" key="1">
    <citation type="journal article" date="2012" name="J. Bacteriol.">
        <title>Complete genome sequences of Methylophaga sp. strain JAM1 and Methylophaga sp. strain JAM7.</title>
        <authorList>
            <person name="Villeneuve C."/>
            <person name="Martineau C."/>
            <person name="Mauffrey F."/>
            <person name="Villemur R."/>
        </authorList>
    </citation>
    <scope>NUCLEOTIDE SEQUENCE [LARGE SCALE GENOMIC DNA]</scope>
    <source>
        <strain evidence="7 8">JAM7</strain>
    </source>
</reference>
<dbReference type="HOGENOM" id="CLU_046582_0_0_6"/>
<gene>
    <name evidence="7" type="ordered locus">Q7C_1370</name>
</gene>
<dbReference type="SUPFAM" id="SSF53213">
    <property type="entry name" value="LigB-like"/>
    <property type="match status" value="1"/>
</dbReference>
<dbReference type="PATRIC" id="fig|754477.3.peg.1351"/>
<proteinExistence type="inferred from homology"/>
<feature type="domain" description="Extradiol ring-cleavage dioxygenase class III enzyme subunit B" evidence="6">
    <location>
        <begin position="7"/>
        <end position="245"/>
    </location>
</feature>
<accession>I1YHX7</accession>
<evidence type="ECO:0000256" key="5">
    <source>
        <dbReference type="ARBA" id="ARBA00023002"/>
    </source>
</evidence>
<keyword evidence="4" id="KW-0862">Zinc</keyword>
<dbReference type="PANTHER" id="PTHR30096:SF0">
    <property type="entry name" value="4,5-DOPA DIOXYGENASE EXTRADIOL-LIKE PROTEIN"/>
    <property type="match status" value="1"/>
</dbReference>
<protein>
    <submittedName>
        <fullName evidence="7">Putative cytoplasmic protein</fullName>
    </submittedName>
</protein>
<name>I1YHX7_METFJ</name>
<dbReference type="OrthoDB" id="9790889at2"/>
<comment type="cofactor">
    <cofactor evidence="1">
        <name>Zn(2+)</name>
        <dbReference type="ChEBI" id="CHEBI:29105"/>
    </cofactor>
</comment>
<evidence type="ECO:0000256" key="1">
    <source>
        <dbReference type="ARBA" id="ARBA00001947"/>
    </source>
</evidence>
<evidence type="ECO:0000256" key="2">
    <source>
        <dbReference type="ARBA" id="ARBA00007581"/>
    </source>
</evidence>
<dbReference type="STRING" id="754477.Q7C_1370"/>
<dbReference type="Proteomes" id="UP000009145">
    <property type="component" value="Chromosome"/>
</dbReference>
<evidence type="ECO:0000259" key="6">
    <source>
        <dbReference type="Pfam" id="PF02900"/>
    </source>
</evidence>
<dbReference type="CDD" id="cd07363">
    <property type="entry name" value="45_DOPA_Dioxygenase"/>
    <property type="match status" value="1"/>
</dbReference>